<dbReference type="AlphaFoldDB" id="A0A7S2RJD5"/>
<evidence type="ECO:0000313" key="1">
    <source>
        <dbReference type="EMBL" id="CAD9672796.1"/>
    </source>
</evidence>
<accession>A0A7S2RJD5</accession>
<sequence>MAQYPVEEAEDIVQEDENFNEEAEVSESVTPDNDFCFTNDNFIEYRTVINDVARYQSKYIDACSNINSLEGHEVIFISSSDGRVVRMVVDKVTDDNFEKIRKFEDKKFEDKMHSPMKDPAILKYLNYSESFWHLWPKNIEDDITKINPTIVNDNHSRKERYQRALRMLNTSEYIMFTALMLGAAVYNDDGEKLWNATSDKKRRQDLLQNIDYGQYMKQWRFKEIKSFKPEIMVDIERKKTTIGGNSLHKFKIMDNEEKIKYLHLMF</sequence>
<proteinExistence type="predicted"/>
<gene>
    <name evidence="1" type="ORF">EANT1437_LOCUS7414</name>
</gene>
<name>A0A7S2RJD5_9STRA</name>
<protein>
    <submittedName>
        <fullName evidence="1">Uncharacterized protein</fullName>
    </submittedName>
</protein>
<reference evidence="1" key="1">
    <citation type="submission" date="2021-01" db="EMBL/GenBank/DDBJ databases">
        <authorList>
            <person name="Corre E."/>
            <person name="Pelletier E."/>
            <person name="Niang G."/>
            <person name="Scheremetjew M."/>
            <person name="Finn R."/>
            <person name="Kale V."/>
            <person name="Holt S."/>
            <person name="Cochrane G."/>
            <person name="Meng A."/>
            <person name="Brown T."/>
            <person name="Cohen L."/>
        </authorList>
    </citation>
    <scope>NUCLEOTIDE SEQUENCE</scope>
    <source>
        <strain evidence="1">CCMP1452</strain>
    </source>
</reference>
<organism evidence="1">
    <name type="scientific">Eucampia antarctica</name>
    <dbReference type="NCBI Taxonomy" id="49252"/>
    <lineage>
        <taxon>Eukaryota</taxon>
        <taxon>Sar</taxon>
        <taxon>Stramenopiles</taxon>
        <taxon>Ochrophyta</taxon>
        <taxon>Bacillariophyta</taxon>
        <taxon>Mediophyceae</taxon>
        <taxon>Biddulphiophycidae</taxon>
        <taxon>Hemiaulales</taxon>
        <taxon>Hemiaulaceae</taxon>
        <taxon>Eucampia</taxon>
    </lineage>
</organism>
<dbReference type="EMBL" id="HBHI01014498">
    <property type="protein sequence ID" value="CAD9672796.1"/>
    <property type="molecule type" value="Transcribed_RNA"/>
</dbReference>